<feature type="domain" description="Peptidase M20 dimerisation" evidence="1">
    <location>
        <begin position="188"/>
        <end position="281"/>
    </location>
</feature>
<dbReference type="NCBIfam" id="TIGR01891">
    <property type="entry name" value="amidohydrolases"/>
    <property type="match status" value="1"/>
</dbReference>
<dbReference type="SUPFAM" id="SSF55031">
    <property type="entry name" value="Bacterial exopeptidase dimerisation domain"/>
    <property type="match status" value="1"/>
</dbReference>
<dbReference type="Pfam" id="PF01546">
    <property type="entry name" value="Peptidase_M20"/>
    <property type="match status" value="1"/>
</dbReference>
<dbReference type="InterPro" id="IPR011650">
    <property type="entry name" value="Peptidase_M20_dimer"/>
</dbReference>
<dbReference type="Pfam" id="PF07687">
    <property type="entry name" value="M20_dimer"/>
    <property type="match status" value="1"/>
</dbReference>
<dbReference type="PANTHER" id="PTHR11014:SF63">
    <property type="entry name" value="METALLOPEPTIDASE, PUTATIVE (AFU_ORTHOLOGUE AFUA_6G09600)-RELATED"/>
    <property type="match status" value="1"/>
</dbReference>
<keyword evidence="3" id="KW-1185">Reference proteome</keyword>
<protein>
    <submittedName>
        <fullName evidence="2">Amidohydrolase</fullName>
    </submittedName>
</protein>
<evidence type="ECO:0000259" key="1">
    <source>
        <dbReference type="Pfam" id="PF07687"/>
    </source>
</evidence>
<dbReference type="SUPFAM" id="SSF53187">
    <property type="entry name" value="Zn-dependent exopeptidases"/>
    <property type="match status" value="1"/>
</dbReference>
<evidence type="ECO:0000313" key="2">
    <source>
        <dbReference type="EMBL" id="WBW49648.1"/>
    </source>
</evidence>
<organism evidence="2 3">
    <name type="scientific">Peptoniphilus equinus</name>
    <dbReference type="NCBI Taxonomy" id="3016343"/>
    <lineage>
        <taxon>Bacteria</taxon>
        <taxon>Bacillati</taxon>
        <taxon>Bacillota</taxon>
        <taxon>Tissierellia</taxon>
        <taxon>Tissierellales</taxon>
        <taxon>Peptoniphilaceae</taxon>
        <taxon>Peptoniphilus</taxon>
    </lineage>
</organism>
<dbReference type="Gene3D" id="3.40.630.10">
    <property type="entry name" value="Zn peptidases"/>
    <property type="match status" value="1"/>
</dbReference>
<sequence length="393" mass="43476">MDLHKALADVEDYIIAHRRYLHQHPETSFKEVETTKYIAAELDKLGVAYDIPTEEPKTGVIAYIDGTKEGPKKAVALRADIDALNVTEATDLDFKSQNVGAMHACGHDAHAAMLLGAAKVLSEHKEAFPGRVYLIFQPAEEVGTGAEYMMRQGTWFDEIESIYGSHVWNNLEVGKINVEAGPRMAAADWFTIKIHGKSGHGSQPHETIDAVLVGAEVVNALQQLTARNYNAFDPCTVVVGRFESGNRFNIIAGEAELEGTNRYFSREISDRIEGDFHRVVKGICDAYGATYDMDYNHIIIPTINWEHETDIARGALTKVAGDEAFKSQEKVTGGEDFSYYLEKKPGVFAFVGTYNPEKGCDAPHHNEHFNVDESALKNGAGMYVQYAIDALNQ</sequence>
<evidence type="ECO:0000313" key="3">
    <source>
        <dbReference type="Proteomes" id="UP001210339"/>
    </source>
</evidence>
<dbReference type="EMBL" id="CP115667">
    <property type="protein sequence ID" value="WBW49648.1"/>
    <property type="molecule type" value="Genomic_DNA"/>
</dbReference>
<proteinExistence type="predicted"/>
<dbReference type="InterPro" id="IPR036264">
    <property type="entry name" value="Bact_exopeptidase_dim_dom"/>
</dbReference>
<gene>
    <name evidence="2" type="ORF">O6R05_06515</name>
</gene>
<accession>A0ABY7QUS8</accession>
<dbReference type="RefSeq" id="WP_271191179.1">
    <property type="nucleotide sequence ID" value="NZ_CP115667.1"/>
</dbReference>
<dbReference type="PANTHER" id="PTHR11014">
    <property type="entry name" value="PEPTIDASE M20 FAMILY MEMBER"/>
    <property type="match status" value="1"/>
</dbReference>
<dbReference type="Gene3D" id="3.30.70.360">
    <property type="match status" value="1"/>
</dbReference>
<dbReference type="InterPro" id="IPR002933">
    <property type="entry name" value="Peptidase_M20"/>
</dbReference>
<dbReference type="Proteomes" id="UP001210339">
    <property type="component" value="Chromosome"/>
</dbReference>
<dbReference type="PIRSF" id="PIRSF005962">
    <property type="entry name" value="Pept_M20D_amidohydro"/>
    <property type="match status" value="1"/>
</dbReference>
<name>A0ABY7QUS8_9FIRM</name>
<reference evidence="2 3" key="1">
    <citation type="submission" date="2023-01" db="EMBL/GenBank/DDBJ databases">
        <authorList>
            <person name="Lee S.H."/>
            <person name="Jung H.S."/>
            <person name="Yun J.U."/>
        </authorList>
    </citation>
    <scope>NUCLEOTIDE SEQUENCE [LARGE SCALE GENOMIC DNA]</scope>
    <source>
        <strain evidence="2 3">CBA3646</strain>
    </source>
</reference>
<dbReference type="InterPro" id="IPR017439">
    <property type="entry name" value="Amidohydrolase"/>
</dbReference>